<dbReference type="GO" id="GO:0005634">
    <property type="term" value="C:nucleus"/>
    <property type="evidence" value="ECO:0007669"/>
    <property type="project" value="TreeGrafter"/>
</dbReference>
<dbReference type="EMBL" id="CAMXCT030002302">
    <property type="protein sequence ID" value="CAL4784488.1"/>
    <property type="molecule type" value="Genomic_DNA"/>
</dbReference>
<protein>
    <recommendedName>
        <fullName evidence="2">E3 ubiquitin-protein ligase CHFR</fullName>
    </recommendedName>
</protein>
<evidence type="ECO:0000313" key="13">
    <source>
        <dbReference type="Proteomes" id="UP001152797"/>
    </source>
</evidence>
<feature type="region of interest" description="Disordered" evidence="7">
    <location>
        <begin position="379"/>
        <end position="399"/>
    </location>
</feature>
<evidence type="ECO:0000313" key="12">
    <source>
        <dbReference type="EMBL" id="CAL1150551.1"/>
    </source>
</evidence>
<dbReference type="GO" id="GO:0006511">
    <property type="term" value="P:ubiquitin-dependent protein catabolic process"/>
    <property type="evidence" value="ECO:0007669"/>
    <property type="project" value="TreeGrafter"/>
</dbReference>
<dbReference type="InterPro" id="IPR001510">
    <property type="entry name" value="Znf_PARP"/>
</dbReference>
<evidence type="ECO:0000256" key="4">
    <source>
        <dbReference type="ARBA" id="ARBA00022771"/>
    </source>
</evidence>
<dbReference type="PROSITE" id="PS50006">
    <property type="entry name" value="FHA_DOMAIN"/>
    <property type="match status" value="1"/>
</dbReference>
<dbReference type="InterPro" id="IPR013083">
    <property type="entry name" value="Znf_RING/FYVE/PHD"/>
</dbReference>
<dbReference type="EMBL" id="CAMXCT020002302">
    <property type="protein sequence ID" value="CAL1150551.1"/>
    <property type="molecule type" value="Genomic_DNA"/>
</dbReference>
<comment type="caution">
    <text evidence="11">The sequence shown here is derived from an EMBL/GenBank/DDBJ whole genome shotgun (WGS) entry which is preliminary data.</text>
</comment>
<gene>
    <name evidence="11" type="ORF">C1SCF055_LOCUS23586</name>
</gene>
<evidence type="ECO:0000313" key="11">
    <source>
        <dbReference type="EMBL" id="CAI3997176.1"/>
    </source>
</evidence>
<dbReference type="Proteomes" id="UP001152797">
    <property type="component" value="Unassembled WGS sequence"/>
</dbReference>
<keyword evidence="13" id="KW-1185">Reference proteome</keyword>
<evidence type="ECO:0000256" key="5">
    <source>
        <dbReference type="ARBA" id="ARBA00022833"/>
    </source>
</evidence>
<feature type="region of interest" description="Disordered" evidence="7">
    <location>
        <begin position="33"/>
        <end position="82"/>
    </location>
</feature>
<dbReference type="GO" id="GO:0016567">
    <property type="term" value="P:protein ubiquitination"/>
    <property type="evidence" value="ECO:0007669"/>
    <property type="project" value="TreeGrafter"/>
</dbReference>
<dbReference type="GO" id="GO:0008270">
    <property type="term" value="F:zinc ion binding"/>
    <property type="evidence" value="ECO:0007669"/>
    <property type="project" value="UniProtKB-KW"/>
</dbReference>
<keyword evidence="4 6" id="KW-0863">Zinc-finger</keyword>
<proteinExistence type="inferred from homology"/>
<dbReference type="SMART" id="SM00240">
    <property type="entry name" value="FHA"/>
    <property type="match status" value="1"/>
</dbReference>
<evidence type="ECO:0000256" key="6">
    <source>
        <dbReference type="PROSITE-ProRule" id="PRU00175"/>
    </source>
</evidence>
<dbReference type="SUPFAM" id="SSF49879">
    <property type="entry name" value="SMAD/FHA domain"/>
    <property type="match status" value="1"/>
</dbReference>
<evidence type="ECO:0000259" key="8">
    <source>
        <dbReference type="PROSITE" id="PS50006"/>
    </source>
</evidence>
<dbReference type="Pfam" id="PF00498">
    <property type="entry name" value="FHA"/>
    <property type="match status" value="1"/>
</dbReference>
<evidence type="ECO:0000256" key="3">
    <source>
        <dbReference type="ARBA" id="ARBA00022723"/>
    </source>
</evidence>
<feature type="domain" description="RING-type" evidence="10">
    <location>
        <begin position="260"/>
        <end position="303"/>
    </location>
</feature>
<dbReference type="SMART" id="SM00184">
    <property type="entry name" value="RING"/>
    <property type="match status" value="1"/>
</dbReference>
<dbReference type="GO" id="GO:0004842">
    <property type="term" value="F:ubiquitin-protein transferase activity"/>
    <property type="evidence" value="ECO:0007669"/>
    <property type="project" value="TreeGrafter"/>
</dbReference>
<dbReference type="PANTHER" id="PTHR16079">
    <property type="entry name" value="UBIQUITIN LIGASE PROTEIN CHFR"/>
    <property type="match status" value="1"/>
</dbReference>
<dbReference type="GO" id="GO:0003677">
    <property type="term" value="F:DNA binding"/>
    <property type="evidence" value="ECO:0007669"/>
    <property type="project" value="InterPro"/>
</dbReference>
<dbReference type="InterPro" id="IPR000253">
    <property type="entry name" value="FHA_dom"/>
</dbReference>
<evidence type="ECO:0000256" key="1">
    <source>
        <dbReference type="ARBA" id="ARBA00005797"/>
    </source>
</evidence>
<dbReference type="Pfam" id="PF13639">
    <property type="entry name" value="zf-RING_2"/>
    <property type="match status" value="1"/>
</dbReference>
<comment type="similarity">
    <text evidence="1">Belongs to the CHFR family.</text>
</comment>
<reference evidence="11" key="1">
    <citation type="submission" date="2022-10" db="EMBL/GenBank/DDBJ databases">
        <authorList>
            <person name="Chen Y."/>
            <person name="Dougan E. K."/>
            <person name="Chan C."/>
            <person name="Rhodes N."/>
            <person name="Thang M."/>
        </authorList>
    </citation>
    <scope>NUCLEOTIDE SEQUENCE</scope>
</reference>
<dbReference type="PANTHER" id="PTHR16079:SF4">
    <property type="entry name" value="E3 UBIQUITIN-PROTEIN LIGASE CHFR"/>
    <property type="match status" value="1"/>
</dbReference>
<dbReference type="InterPro" id="IPR008984">
    <property type="entry name" value="SMAD_FHA_dom_sf"/>
</dbReference>
<dbReference type="AlphaFoldDB" id="A0A9P1G2K0"/>
<evidence type="ECO:0000259" key="9">
    <source>
        <dbReference type="PROSITE" id="PS50064"/>
    </source>
</evidence>
<evidence type="ECO:0000259" key="10">
    <source>
        <dbReference type="PROSITE" id="PS50089"/>
    </source>
</evidence>
<dbReference type="PROSITE" id="PS50089">
    <property type="entry name" value="ZF_RING_2"/>
    <property type="match status" value="1"/>
</dbReference>
<feature type="domain" description="FHA" evidence="8">
    <location>
        <begin position="137"/>
        <end position="190"/>
    </location>
</feature>
<evidence type="ECO:0000256" key="7">
    <source>
        <dbReference type="SAM" id="MobiDB-lite"/>
    </source>
</evidence>
<dbReference type="PROSITE" id="PS00518">
    <property type="entry name" value="ZF_RING_1"/>
    <property type="match status" value="1"/>
</dbReference>
<dbReference type="InterPro" id="IPR017907">
    <property type="entry name" value="Znf_RING_CS"/>
</dbReference>
<reference evidence="12" key="2">
    <citation type="submission" date="2024-04" db="EMBL/GenBank/DDBJ databases">
        <authorList>
            <person name="Chen Y."/>
            <person name="Shah S."/>
            <person name="Dougan E. K."/>
            <person name="Thang M."/>
            <person name="Chan C."/>
        </authorList>
    </citation>
    <scope>NUCLEOTIDE SEQUENCE [LARGE SCALE GENOMIC DNA]</scope>
</reference>
<dbReference type="InterPro" id="IPR001841">
    <property type="entry name" value="Znf_RING"/>
</dbReference>
<dbReference type="Gene3D" id="3.30.40.10">
    <property type="entry name" value="Zinc/RING finger domain, C3HC4 (zinc finger)"/>
    <property type="match status" value="1"/>
</dbReference>
<organism evidence="11">
    <name type="scientific">Cladocopium goreaui</name>
    <dbReference type="NCBI Taxonomy" id="2562237"/>
    <lineage>
        <taxon>Eukaryota</taxon>
        <taxon>Sar</taxon>
        <taxon>Alveolata</taxon>
        <taxon>Dinophyceae</taxon>
        <taxon>Suessiales</taxon>
        <taxon>Symbiodiniaceae</taxon>
        <taxon>Cladocopium</taxon>
    </lineage>
</organism>
<accession>A0A9P1G2K0</accession>
<dbReference type="EMBL" id="CAMXCT010002302">
    <property type="protein sequence ID" value="CAI3997176.1"/>
    <property type="molecule type" value="Genomic_DNA"/>
</dbReference>
<dbReference type="Gene3D" id="2.60.200.20">
    <property type="match status" value="1"/>
</dbReference>
<name>A0A9P1G2K0_9DINO</name>
<keyword evidence="5" id="KW-0862">Zinc</keyword>
<feature type="domain" description="PARP-type" evidence="9">
    <location>
        <begin position="500"/>
        <end position="574"/>
    </location>
</feature>
<dbReference type="InterPro" id="IPR052256">
    <property type="entry name" value="E3_ubiquitin-ligase_CHFR"/>
</dbReference>
<evidence type="ECO:0000256" key="2">
    <source>
        <dbReference type="ARBA" id="ARBA00017908"/>
    </source>
</evidence>
<dbReference type="OrthoDB" id="1305878at2759"/>
<feature type="compositionally biased region" description="Basic and acidic residues" evidence="7">
    <location>
        <begin position="55"/>
        <end position="77"/>
    </location>
</feature>
<keyword evidence="3" id="KW-0479">Metal-binding</keyword>
<dbReference type="SUPFAM" id="SSF57850">
    <property type="entry name" value="RING/U-box"/>
    <property type="match status" value="1"/>
</dbReference>
<dbReference type="PROSITE" id="PS50064">
    <property type="entry name" value="ZF_PARP_2"/>
    <property type="match status" value="1"/>
</dbReference>
<sequence>MAENFDDAETLILGAEAAAGPTEAADGLLDLLEEKPESSTATIPGVISGDISDAASKEAATEPEKVPEKLEEPKVDLPDPVEAGKGVKRAATLTLDMQEDPLPDTGAGLGIDDENTAVLSSTNPSTAKDIWLGAAVTSVGRDESNGIILGDPRVSGEQFRIHRKVDSDGIPEYELEDCSRNGTLLNKKLLHKDGTQRACLKDQDLLEVLPSSKVGQAAAIAFLFHAPAAAASLRKKRRLTEGAGSKSDLDAEQIFSEATCAICQEVMHRATSVQPCVHSFCSSCLGGWLKRPGDKLPRCPICRQAVAAVGKNHALQGLIEGLLKAHPEKQRSLAALADLDSRDPLHDNGYDLGKLRGAGDAAAGLVRFTVAAAAAAEAMDAESESEHSDMDSDDSDFEAEPAHAWAEPGAVRPPCAKCGVPAWRPLRSAAEAAVSNPMAATALTKTALARNTFEEEILQEWLAAKGLSLLQAILDLLAAPNPVNAPAVRWHAAGAPPDFLASRDALTDLPSCNTCSQNILRGVVYSIRERISAEELPERARGRGNCWYGRCCRTQCHKRNHAERLNHICEQTRG</sequence>